<dbReference type="Proteomes" id="UP000189911">
    <property type="component" value="Chromosome E"/>
</dbReference>
<organism evidence="19 20">
    <name type="scientific">Lachancea nothofagi CBS 11611</name>
    <dbReference type="NCBI Taxonomy" id="1266666"/>
    <lineage>
        <taxon>Eukaryota</taxon>
        <taxon>Fungi</taxon>
        <taxon>Dikarya</taxon>
        <taxon>Ascomycota</taxon>
        <taxon>Saccharomycotina</taxon>
        <taxon>Saccharomycetes</taxon>
        <taxon>Saccharomycetales</taxon>
        <taxon>Saccharomycetaceae</taxon>
        <taxon>Lachancea</taxon>
    </lineage>
</organism>
<dbReference type="EC" id="4.1.3.44" evidence="4"/>
<evidence type="ECO:0000256" key="10">
    <source>
        <dbReference type="ARBA" id="ARBA00023004"/>
    </source>
</evidence>
<dbReference type="SFLD" id="SFLDF00284">
    <property type="entry name" value="tRNA_wybutosine-synthesizing"/>
    <property type="match status" value="1"/>
</dbReference>
<evidence type="ECO:0000256" key="9">
    <source>
        <dbReference type="ARBA" id="ARBA00022741"/>
    </source>
</evidence>
<dbReference type="AlphaFoldDB" id="A0A1G4JRN8"/>
<keyword evidence="12" id="KW-0456">Lyase</keyword>
<feature type="compositionally biased region" description="Low complexity" evidence="16">
    <location>
        <begin position="764"/>
        <end position="774"/>
    </location>
</feature>
<dbReference type="InterPro" id="IPR013917">
    <property type="entry name" value="tRNA_wybutosine-synth"/>
</dbReference>
<dbReference type="Gene3D" id="3.40.50.360">
    <property type="match status" value="1"/>
</dbReference>
<comment type="similarity">
    <text evidence="3">Belongs to the TYW1 family.</text>
</comment>
<keyword evidence="6" id="KW-0949">S-adenosyl-L-methionine</keyword>
<dbReference type="InterPro" id="IPR008254">
    <property type="entry name" value="Flavodoxin/NO_synth"/>
</dbReference>
<dbReference type="PROSITE" id="PS51918">
    <property type="entry name" value="RADICAL_SAM"/>
    <property type="match status" value="1"/>
</dbReference>
<dbReference type="GO" id="GO:0046872">
    <property type="term" value="F:metal ion binding"/>
    <property type="evidence" value="ECO:0007669"/>
    <property type="project" value="UniProtKB-KW"/>
</dbReference>
<dbReference type="UniPathway" id="UPA00375"/>
<feature type="region of interest" description="Disordered" evidence="16">
    <location>
        <begin position="750"/>
        <end position="774"/>
    </location>
</feature>
<dbReference type="FunFam" id="3.20.20.70:FF:000196">
    <property type="entry name" value="S-adenosyl-L-methionine-dependent tRNA 4-demethylwyosine synthase"/>
    <property type="match status" value="1"/>
</dbReference>
<evidence type="ECO:0000256" key="12">
    <source>
        <dbReference type="ARBA" id="ARBA00023239"/>
    </source>
</evidence>
<evidence type="ECO:0000256" key="14">
    <source>
        <dbReference type="ARBA" id="ARBA00071388"/>
    </source>
</evidence>
<evidence type="ECO:0000313" key="20">
    <source>
        <dbReference type="Proteomes" id="UP000189911"/>
    </source>
</evidence>
<comment type="catalytic activity">
    <reaction evidence="13">
        <text>N(1)-methylguanosine(37) in tRNA(Phe) + pyruvate + S-adenosyl-L-methionine = 4-demethylwyosine(37) in tRNA(Phe) + 5'-deoxyadenosine + L-methionine + CO2 + H2O</text>
        <dbReference type="Rhea" id="RHEA:36347"/>
        <dbReference type="Rhea" id="RHEA-COMP:10164"/>
        <dbReference type="Rhea" id="RHEA-COMP:10165"/>
        <dbReference type="ChEBI" id="CHEBI:15361"/>
        <dbReference type="ChEBI" id="CHEBI:15377"/>
        <dbReference type="ChEBI" id="CHEBI:16526"/>
        <dbReference type="ChEBI" id="CHEBI:17319"/>
        <dbReference type="ChEBI" id="CHEBI:57844"/>
        <dbReference type="ChEBI" id="CHEBI:59789"/>
        <dbReference type="ChEBI" id="CHEBI:64315"/>
        <dbReference type="ChEBI" id="CHEBI:73542"/>
        <dbReference type="EC" id="4.1.3.44"/>
    </reaction>
</comment>
<accession>A0A1G4JRN8</accession>
<feature type="compositionally biased region" description="Basic and acidic residues" evidence="16">
    <location>
        <begin position="752"/>
        <end position="763"/>
    </location>
</feature>
<dbReference type="InterPro" id="IPR029039">
    <property type="entry name" value="Flavoprotein-like_sf"/>
</dbReference>
<dbReference type="OrthoDB" id="271553at2759"/>
<dbReference type="InterPro" id="IPR058240">
    <property type="entry name" value="rSAM_sf"/>
</dbReference>
<protein>
    <recommendedName>
        <fullName evidence="14">S-adenosyl-L-methionine-dependent tRNA 4-demethylwyosine synthase</fullName>
        <ecNumber evidence="4">4.1.3.44</ecNumber>
    </recommendedName>
    <alternativeName>
        <fullName evidence="15">tRNA wybutosine-synthesizing protein 1</fullName>
    </alternativeName>
</protein>
<evidence type="ECO:0000256" key="11">
    <source>
        <dbReference type="ARBA" id="ARBA00023014"/>
    </source>
</evidence>
<evidence type="ECO:0000313" key="19">
    <source>
        <dbReference type="EMBL" id="SCU93484.1"/>
    </source>
</evidence>
<dbReference type="Gene3D" id="3.20.20.70">
    <property type="entry name" value="Aldolase class I"/>
    <property type="match status" value="1"/>
</dbReference>
<dbReference type="PANTHER" id="PTHR13930:SF0">
    <property type="entry name" value="S-ADENOSYL-L-METHIONINE-DEPENDENT TRNA 4-DEMETHYLWYOSINE SYNTHASE TYW1-RELATED"/>
    <property type="match status" value="1"/>
</dbReference>
<dbReference type="InterPro" id="IPR013785">
    <property type="entry name" value="Aldolase_TIM"/>
</dbReference>
<dbReference type="GO" id="GO:0010181">
    <property type="term" value="F:FMN binding"/>
    <property type="evidence" value="ECO:0007669"/>
    <property type="project" value="InterPro"/>
</dbReference>
<dbReference type="GO" id="GO:0102521">
    <property type="term" value="F:tRNA-4-demethylwyosine synthase activity"/>
    <property type="evidence" value="ECO:0007669"/>
    <property type="project" value="UniProtKB-EC"/>
</dbReference>
<dbReference type="Pfam" id="PF04055">
    <property type="entry name" value="Radical_SAM"/>
    <property type="match status" value="1"/>
</dbReference>
<feature type="region of interest" description="Disordered" evidence="16">
    <location>
        <begin position="52"/>
        <end position="88"/>
    </location>
</feature>
<evidence type="ECO:0000256" key="3">
    <source>
        <dbReference type="ARBA" id="ARBA00010115"/>
    </source>
</evidence>
<name>A0A1G4JRN8_9SACH</name>
<evidence type="ECO:0000256" key="4">
    <source>
        <dbReference type="ARBA" id="ARBA00012821"/>
    </source>
</evidence>
<dbReference type="InterPro" id="IPR034556">
    <property type="entry name" value="tRNA_wybutosine-synthase"/>
</dbReference>
<dbReference type="GO" id="GO:0031591">
    <property type="term" value="P:wybutosine biosynthetic process"/>
    <property type="evidence" value="ECO:0007669"/>
    <property type="project" value="TreeGrafter"/>
</dbReference>
<evidence type="ECO:0000256" key="1">
    <source>
        <dbReference type="ARBA" id="ARBA00001966"/>
    </source>
</evidence>
<sequence>MDISKDFTDHLLALAVTATYLLSGGRLTIGCSIIVMYALVKHDSVKKSKLANLESSEQGDAPKKKTCCGGKGGSSCCSSKPGGKKGGCCGGNCSSKKKNPSVEKIETVTPLSLSESADDLAIDFTQAFKPIKKARKMPKLVSGTKPHTKSTFFKKALTVSNEKLIDSQIYIFYSSLQGAAERSAKILLDVLSSLKDLTLAPKLMNLDDLSDFDDYFVNVPNSNALYIMVLPSYDTDSPLDFFLQSMDENYNDFRIDKHALRKLTGYAVLGVGDSESWPDKFCYQAKQADVLLAKQGGRRVFPVGEVCMKFGGDPKVMEWAKLLAETLQDDEPILYEYDESLETEEAEEPTDELTKESLIDLEDVGKSSELQDVNEIKQMIAKNSPTYKNLTKQGYTVVGSHSGVKICRWTKNDLRGRGSCYKHSLFNIVSSRCMELTPSLACSSKCVFCWRHGTNPVSKTWRWEMDDPEYILENALKGHYAKIKQMRGVPGVIAERFAKAFEVRHCALSLVGEPIMYPLISKFVGLLHQKRISSFLVCNAQHPEPLRDLGKVTQLYVSIDAPTKTELKRVDRPLYRDFWERMMECLEILKTSQSHQRTVFRMTLVKGFNMGEVNAYADLVQKGLPCFIEVKGATFCGSSDGNGNPLTMQNIPFYEECATFVKTLSAELQRRGLNYDVAAEHAHSNCILIADTKFKIDGEWCTHIDFEKFFELLESGKSFNHLDYIAKTPEWALFGNGGFAPGNTRFYKKKKNTDESKQSESEAARVASVSPIIA</sequence>
<dbReference type="Pfam" id="PF00258">
    <property type="entry name" value="Flavodoxin_1"/>
    <property type="match status" value="1"/>
</dbReference>
<dbReference type="GO" id="GO:0051539">
    <property type="term" value="F:4 iron, 4 sulfur cluster binding"/>
    <property type="evidence" value="ECO:0007669"/>
    <property type="project" value="UniProtKB-KW"/>
</dbReference>
<keyword evidence="8" id="KW-0479">Metal-binding</keyword>
<evidence type="ECO:0000256" key="7">
    <source>
        <dbReference type="ARBA" id="ARBA00022694"/>
    </source>
</evidence>
<gene>
    <name evidence="19" type="ORF">LANO_0E03994G</name>
</gene>
<dbReference type="SUPFAM" id="SSF102114">
    <property type="entry name" value="Radical SAM enzymes"/>
    <property type="match status" value="1"/>
</dbReference>
<keyword evidence="11" id="KW-0411">Iron-sulfur</keyword>
<dbReference type="SUPFAM" id="SSF52218">
    <property type="entry name" value="Flavoproteins"/>
    <property type="match status" value="1"/>
</dbReference>
<keyword evidence="10" id="KW-0408">Iron</keyword>
<dbReference type="PROSITE" id="PS50902">
    <property type="entry name" value="FLAVODOXIN_LIKE"/>
    <property type="match status" value="1"/>
</dbReference>
<keyword evidence="20" id="KW-1185">Reference proteome</keyword>
<evidence type="ECO:0000256" key="16">
    <source>
        <dbReference type="SAM" id="MobiDB-lite"/>
    </source>
</evidence>
<keyword evidence="9" id="KW-0547">Nucleotide-binding</keyword>
<dbReference type="EMBL" id="LT598451">
    <property type="protein sequence ID" value="SCU93484.1"/>
    <property type="molecule type" value="Genomic_DNA"/>
</dbReference>
<feature type="domain" description="Radical SAM core" evidence="18">
    <location>
        <begin position="426"/>
        <end position="676"/>
    </location>
</feature>
<feature type="domain" description="Flavodoxin-like" evidence="17">
    <location>
        <begin position="169"/>
        <end position="324"/>
    </location>
</feature>
<evidence type="ECO:0000256" key="2">
    <source>
        <dbReference type="ARBA" id="ARBA00004797"/>
    </source>
</evidence>
<dbReference type="SFLD" id="SFLDS00029">
    <property type="entry name" value="Radical_SAM"/>
    <property type="match status" value="1"/>
</dbReference>
<evidence type="ECO:0000256" key="13">
    <source>
        <dbReference type="ARBA" id="ARBA00049466"/>
    </source>
</evidence>
<evidence type="ECO:0000259" key="18">
    <source>
        <dbReference type="PROSITE" id="PS51918"/>
    </source>
</evidence>
<evidence type="ECO:0000256" key="5">
    <source>
        <dbReference type="ARBA" id="ARBA00022485"/>
    </source>
</evidence>
<dbReference type="PANTHER" id="PTHR13930">
    <property type="entry name" value="S-ADENOSYL-L-METHIONINE-DEPENDENT TRNA 4-DEMETHYLWYOSINE SYNTHASE"/>
    <property type="match status" value="1"/>
</dbReference>
<proteinExistence type="inferred from homology"/>
<dbReference type="InterPro" id="IPR007197">
    <property type="entry name" value="rSAM"/>
</dbReference>
<reference evidence="20" key="1">
    <citation type="submission" date="2016-03" db="EMBL/GenBank/DDBJ databases">
        <authorList>
            <person name="Devillers Hugo."/>
        </authorList>
    </citation>
    <scope>NUCLEOTIDE SEQUENCE [LARGE SCALE GENOMIC DNA]</scope>
</reference>
<evidence type="ECO:0000256" key="6">
    <source>
        <dbReference type="ARBA" id="ARBA00022691"/>
    </source>
</evidence>
<evidence type="ECO:0000256" key="8">
    <source>
        <dbReference type="ARBA" id="ARBA00022723"/>
    </source>
</evidence>
<dbReference type="Pfam" id="PF08608">
    <property type="entry name" value="Wyosine_form"/>
    <property type="match status" value="1"/>
</dbReference>
<keyword evidence="5" id="KW-0004">4Fe-4S</keyword>
<evidence type="ECO:0000259" key="17">
    <source>
        <dbReference type="PROSITE" id="PS50902"/>
    </source>
</evidence>
<dbReference type="SFLD" id="SFLDG01071">
    <property type="entry name" value="tRNA_wybutosine-synthesizing"/>
    <property type="match status" value="1"/>
</dbReference>
<comment type="pathway">
    <text evidence="2">tRNA modification; wybutosine-tRNA(Phe) biosynthesis.</text>
</comment>
<evidence type="ECO:0000256" key="15">
    <source>
        <dbReference type="ARBA" id="ARBA00077859"/>
    </source>
</evidence>
<keyword evidence="7" id="KW-0819">tRNA processing</keyword>
<comment type="cofactor">
    <cofactor evidence="1">
        <name>[4Fe-4S] cluster</name>
        <dbReference type="ChEBI" id="CHEBI:49883"/>
    </cofactor>
</comment>